<name>A0A0A6DKU1_9PSED</name>
<dbReference type="PIRSF" id="PIRSF020481">
    <property type="entry name" value="BAP"/>
    <property type="match status" value="1"/>
</dbReference>
<dbReference type="EMBL" id="JSFK01000001">
    <property type="protein sequence ID" value="KHA75129.1"/>
    <property type="molecule type" value="Genomic_DNA"/>
</dbReference>
<organism evidence="1 2">
    <name type="scientific">Pseudomonas chlororaphis</name>
    <dbReference type="NCBI Taxonomy" id="587753"/>
    <lineage>
        <taxon>Bacteria</taxon>
        <taxon>Pseudomonadati</taxon>
        <taxon>Pseudomonadota</taxon>
        <taxon>Gammaproteobacteria</taxon>
        <taxon>Pseudomonadales</taxon>
        <taxon>Pseudomonadaceae</taxon>
        <taxon>Pseudomonas</taxon>
    </lineage>
</organism>
<reference evidence="1 2" key="1">
    <citation type="submission" date="2014-10" db="EMBL/GenBank/DDBJ databases">
        <title>Draft genome sequence of Pseudomonas chlororaphis EA105.</title>
        <authorList>
            <person name="McCully L.M."/>
            <person name="Bitzer A.S."/>
            <person name="Spence C."/>
            <person name="Bais H."/>
            <person name="Silby M.W."/>
        </authorList>
    </citation>
    <scope>NUCLEOTIDE SEQUENCE [LARGE SCALE GENOMIC DNA]</scope>
    <source>
        <strain evidence="1 2">EA105</strain>
    </source>
</reference>
<dbReference type="AlphaFoldDB" id="A0A0A6DKU1"/>
<evidence type="ECO:0000313" key="1">
    <source>
        <dbReference type="EMBL" id="KHA75129.1"/>
    </source>
</evidence>
<sequence length="331" mass="36350">MSMLIPGQNQLAEPALITVEAFEDLLAEFKTFVVEYVGARSPDSAAKLRTSLENESELLTLALEAFCVRLQTHERKYNARIKQMLAWWATGSNLDARLADMGLERQLLDPGDPAAFPPVPAIYESDDDARLRYYLAPHAPAAGSRMQYRREVFTLGERPTVKVESTDAGVVNVTYTFNPDGLAAQVKDGNGRRTAPGEVQVTVLSREGDGTPAEALLEGVREHFARPDVRPETDLVTVKAADIQRYKIRVVAKINSGPDSGLTKVAAQQQLQAYADSCHRLEGRVDPSWIDYTLHSAGAVQLQILEPLTPIVTTAFQAPYCTAVEVEVLTL</sequence>
<evidence type="ECO:0000313" key="2">
    <source>
        <dbReference type="Proteomes" id="UP000030564"/>
    </source>
</evidence>
<dbReference type="Proteomes" id="UP000030564">
    <property type="component" value="Unassembled WGS sequence"/>
</dbReference>
<proteinExistence type="predicted"/>
<dbReference type="InterPro" id="IPR014507">
    <property type="entry name" value="Baseplate_assembly_J_pred"/>
</dbReference>
<comment type="caution">
    <text evidence="1">The sequence shown here is derived from an EMBL/GenBank/DDBJ whole genome shotgun (WGS) entry which is preliminary data.</text>
</comment>
<protein>
    <submittedName>
        <fullName evidence="1">Baseplate J protein</fullName>
    </submittedName>
</protein>
<dbReference type="PATRIC" id="fig|587753.9.peg.468"/>
<dbReference type="OrthoDB" id="9793802at2"/>
<gene>
    <name evidence="1" type="ORF">NZ35_02290</name>
</gene>
<accession>A0A0A6DKU1</accession>